<accession>A0A9P7G4I7</accession>
<dbReference type="EMBL" id="JABCKV010000098">
    <property type="protein sequence ID" value="KAG5643719.1"/>
    <property type="molecule type" value="Genomic_DNA"/>
</dbReference>
<dbReference type="Proteomes" id="UP000775547">
    <property type="component" value="Unassembled WGS sequence"/>
</dbReference>
<name>A0A9P7G4I7_9AGAR</name>
<evidence type="ECO:0000313" key="1">
    <source>
        <dbReference type="EMBL" id="KAG5643719.1"/>
    </source>
</evidence>
<keyword evidence="1" id="KW-0813">Transport</keyword>
<organism evidence="1 2">
    <name type="scientific">Asterophora parasitica</name>
    <dbReference type="NCBI Taxonomy" id="117018"/>
    <lineage>
        <taxon>Eukaryota</taxon>
        <taxon>Fungi</taxon>
        <taxon>Dikarya</taxon>
        <taxon>Basidiomycota</taxon>
        <taxon>Agaricomycotina</taxon>
        <taxon>Agaricomycetes</taxon>
        <taxon>Agaricomycetidae</taxon>
        <taxon>Agaricales</taxon>
        <taxon>Tricholomatineae</taxon>
        <taxon>Lyophyllaceae</taxon>
        <taxon>Asterophora</taxon>
    </lineage>
</organism>
<proteinExistence type="predicted"/>
<dbReference type="AlphaFoldDB" id="A0A9P7G4I7"/>
<dbReference type="OrthoDB" id="3060838at2759"/>
<evidence type="ECO:0000313" key="2">
    <source>
        <dbReference type="Proteomes" id="UP000775547"/>
    </source>
</evidence>
<sequence length="71" mass="7859">MSAESPVNEKASVHGDTKDEVRVVTEDLFTDDAVDPVYQAKARILNDAIQEIGMGRYQWGLFVVTGFGWLA</sequence>
<reference evidence="1" key="1">
    <citation type="submission" date="2020-07" db="EMBL/GenBank/DDBJ databases">
        <authorList>
            <person name="Nieuwenhuis M."/>
            <person name="Van De Peppel L.J.J."/>
        </authorList>
    </citation>
    <scope>NUCLEOTIDE SEQUENCE</scope>
    <source>
        <strain evidence="1">AP01</strain>
        <tissue evidence="1">Mycelium</tissue>
    </source>
</reference>
<protein>
    <submittedName>
        <fullName evidence="1">MFS sugar transporter</fullName>
    </submittedName>
</protein>
<keyword evidence="1" id="KW-0762">Sugar transport</keyword>
<gene>
    <name evidence="1" type="primary">MFS1</name>
    <name evidence="1" type="ORF">DXG03_009708</name>
</gene>
<keyword evidence="2" id="KW-1185">Reference proteome</keyword>
<reference evidence="1" key="2">
    <citation type="submission" date="2021-10" db="EMBL/GenBank/DDBJ databases">
        <title>Phylogenomics reveals ancestral predisposition of the termite-cultivated fungus Termitomyces towards a domesticated lifestyle.</title>
        <authorList>
            <person name="Auxier B."/>
            <person name="Grum-Grzhimaylo A."/>
            <person name="Cardenas M.E."/>
            <person name="Lodge J.D."/>
            <person name="Laessoe T."/>
            <person name="Pedersen O."/>
            <person name="Smith M.E."/>
            <person name="Kuyper T.W."/>
            <person name="Franco-Molano E.A."/>
            <person name="Baroni T.J."/>
            <person name="Aanen D.K."/>
        </authorList>
    </citation>
    <scope>NUCLEOTIDE SEQUENCE</scope>
    <source>
        <strain evidence="1">AP01</strain>
        <tissue evidence="1">Mycelium</tissue>
    </source>
</reference>
<comment type="caution">
    <text evidence="1">The sequence shown here is derived from an EMBL/GenBank/DDBJ whole genome shotgun (WGS) entry which is preliminary data.</text>
</comment>